<feature type="region of interest" description="Disordered" evidence="2">
    <location>
        <begin position="469"/>
        <end position="507"/>
    </location>
</feature>
<comment type="similarity">
    <text evidence="1">Belongs to the glycosyltransferase 20 family.</text>
</comment>
<organism evidence="3 4">
    <name type="scientific">Pedococcus dokdonensis</name>
    <dbReference type="NCBI Taxonomy" id="443156"/>
    <lineage>
        <taxon>Bacteria</taxon>
        <taxon>Bacillati</taxon>
        <taxon>Actinomycetota</taxon>
        <taxon>Actinomycetes</taxon>
        <taxon>Micrococcales</taxon>
        <taxon>Intrasporangiaceae</taxon>
        <taxon>Pedococcus</taxon>
    </lineage>
</organism>
<dbReference type="AlphaFoldDB" id="A0A1H0SSJ8"/>
<dbReference type="Proteomes" id="UP000199077">
    <property type="component" value="Chromosome I"/>
</dbReference>
<evidence type="ECO:0000256" key="2">
    <source>
        <dbReference type="SAM" id="MobiDB-lite"/>
    </source>
</evidence>
<dbReference type="CDD" id="cd03788">
    <property type="entry name" value="GT20_TPS"/>
    <property type="match status" value="1"/>
</dbReference>
<evidence type="ECO:0000313" key="4">
    <source>
        <dbReference type="Proteomes" id="UP000199077"/>
    </source>
</evidence>
<gene>
    <name evidence="3" type="ORF">SAMN04489867_2484</name>
</gene>
<dbReference type="GO" id="GO:0005829">
    <property type="term" value="C:cytosol"/>
    <property type="evidence" value="ECO:0007669"/>
    <property type="project" value="TreeGrafter"/>
</dbReference>
<dbReference type="Gene3D" id="3.40.50.2000">
    <property type="entry name" value="Glycogen Phosphorylase B"/>
    <property type="match status" value="2"/>
</dbReference>
<accession>A0A1H0SSJ8</accession>
<evidence type="ECO:0000313" key="3">
    <source>
        <dbReference type="EMBL" id="SDP44575.1"/>
    </source>
</evidence>
<dbReference type="EMBL" id="LT629711">
    <property type="protein sequence ID" value="SDP44575.1"/>
    <property type="molecule type" value="Genomic_DNA"/>
</dbReference>
<protein>
    <submittedName>
        <fullName evidence="3">Trehalose 6-phosphate synthase</fullName>
    </submittedName>
</protein>
<dbReference type="STRING" id="443156.SAMN04489867_2484"/>
<name>A0A1H0SSJ8_9MICO</name>
<dbReference type="GO" id="GO:0005992">
    <property type="term" value="P:trehalose biosynthetic process"/>
    <property type="evidence" value="ECO:0007669"/>
    <property type="project" value="InterPro"/>
</dbReference>
<dbReference type="InterPro" id="IPR001830">
    <property type="entry name" value="Glyco_trans_20"/>
</dbReference>
<dbReference type="OrthoDB" id="9761633at2"/>
<feature type="compositionally biased region" description="Basic and acidic residues" evidence="2">
    <location>
        <begin position="469"/>
        <end position="497"/>
    </location>
</feature>
<dbReference type="GO" id="GO:0003825">
    <property type="term" value="F:alpha,alpha-trehalose-phosphate synthase (UDP-forming) activity"/>
    <property type="evidence" value="ECO:0007669"/>
    <property type="project" value="TreeGrafter"/>
</dbReference>
<dbReference type="Pfam" id="PF00982">
    <property type="entry name" value="Glyco_transf_20"/>
    <property type="match status" value="1"/>
</dbReference>
<keyword evidence="4" id="KW-1185">Reference proteome</keyword>
<evidence type="ECO:0000256" key="1">
    <source>
        <dbReference type="ARBA" id="ARBA00008799"/>
    </source>
</evidence>
<proteinExistence type="inferred from homology"/>
<dbReference type="RefSeq" id="WP_091785910.1">
    <property type="nucleotide sequence ID" value="NZ_LT629711.1"/>
</dbReference>
<dbReference type="GO" id="GO:0004805">
    <property type="term" value="F:trehalose-phosphatase activity"/>
    <property type="evidence" value="ECO:0007669"/>
    <property type="project" value="TreeGrafter"/>
</dbReference>
<dbReference type="PANTHER" id="PTHR10788">
    <property type="entry name" value="TREHALOSE-6-PHOSPHATE SYNTHASE"/>
    <property type="match status" value="1"/>
</dbReference>
<reference evidence="4" key="1">
    <citation type="submission" date="2016-10" db="EMBL/GenBank/DDBJ databases">
        <authorList>
            <person name="Varghese N."/>
            <person name="Submissions S."/>
        </authorList>
    </citation>
    <scope>NUCLEOTIDE SEQUENCE [LARGE SCALE GENOMIC DNA]</scope>
    <source>
        <strain evidence="4">DSM 22329</strain>
    </source>
</reference>
<sequence length="507" mass="57367">MARSQHQFDLVIAANRLPVDRVVGPDGEESWRTSPGGLVTAMESVMRGREGAWVGWAGEAGEAPKPFVEDDMYLRPVPLSEDEVAHYYEGFSNDTLWPIYHDVIVPATFHRYWFTAYEAVNRRFAEAVCEVAAKGATVWVHDYQLQLVPAMVREMRPDVRIGWFDHIPFPPVELFAQLPWRRAVLEGLLGADYLGFQRVADAQNFVRACRQLLGLPTKGDTVSVSRADDSRRVRASAVPISIDYVGLEEIAKRPETQQRAQEIRESLGNPRTLLLGVDRLDYTKGIGHRIKAYGELLEEGKVSPPDEVFVQVATPSRERVAAYRELRQEIEGEVGRLNGEHSRIGAPAVHYLHHSYPRQEMAALFLAADVVLVTPLRDGMNLVAKEYVTCRYDEGGALVLSEFTGAFHELHQAFVCNPHDIEGLKQTIMRAIETPDKEKRRLMRAMRRRVADHDVQRWASRFLEALEVAPERPQRTTKEQKADDDHAHADRRAREQNHAASAVRATS</sequence>
<dbReference type="PANTHER" id="PTHR10788:SF106">
    <property type="entry name" value="BCDNA.GH08860"/>
    <property type="match status" value="1"/>
</dbReference>
<dbReference type="SUPFAM" id="SSF53756">
    <property type="entry name" value="UDP-Glycosyltransferase/glycogen phosphorylase"/>
    <property type="match status" value="1"/>
</dbReference>